<comment type="caution">
    <text evidence="2">The sequence shown here is derived from an EMBL/GenBank/DDBJ whole genome shotgun (WGS) entry which is preliminary data.</text>
</comment>
<organism evidence="2 3">
    <name type="scientific">Parthenolecanium corni</name>
    <dbReference type="NCBI Taxonomy" id="536013"/>
    <lineage>
        <taxon>Eukaryota</taxon>
        <taxon>Metazoa</taxon>
        <taxon>Ecdysozoa</taxon>
        <taxon>Arthropoda</taxon>
        <taxon>Hexapoda</taxon>
        <taxon>Insecta</taxon>
        <taxon>Pterygota</taxon>
        <taxon>Neoptera</taxon>
        <taxon>Paraneoptera</taxon>
        <taxon>Hemiptera</taxon>
        <taxon>Sternorrhyncha</taxon>
        <taxon>Coccoidea</taxon>
        <taxon>Coccidae</taxon>
        <taxon>Parthenolecanium</taxon>
    </lineage>
</organism>
<gene>
    <name evidence="2" type="ORF">V9T40_013695</name>
</gene>
<name>A0AAN9Y1L4_9HEMI</name>
<evidence type="ECO:0000313" key="2">
    <source>
        <dbReference type="EMBL" id="KAK7582250.1"/>
    </source>
</evidence>
<protein>
    <submittedName>
        <fullName evidence="2">Uncharacterized protein</fullName>
    </submittedName>
</protein>
<evidence type="ECO:0000313" key="3">
    <source>
        <dbReference type="Proteomes" id="UP001367676"/>
    </source>
</evidence>
<proteinExistence type="predicted"/>
<sequence>MGTRCGLHNTKIQKFFLVIYELNVLALILKVSGSVLDSAGRQDPSYSERTPMPRKPSKLARKTARRLKVELITPRIRLTQDDSLYYEIPRSPVNVDLTTPPPSPPVAIAEYAVEVELETEVRAAAASLNMYGRLDAGLQRVGGSELSGSSPRRDEADLVESQASGLAEGEVAENNHPRSSSELGLMGL</sequence>
<reference evidence="2 3" key="1">
    <citation type="submission" date="2024-03" db="EMBL/GenBank/DDBJ databases">
        <title>Adaptation during the transition from Ophiocordyceps entomopathogen to insect associate is accompanied by gene loss and intensified selection.</title>
        <authorList>
            <person name="Ward C.M."/>
            <person name="Onetto C.A."/>
            <person name="Borneman A.R."/>
        </authorList>
    </citation>
    <scope>NUCLEOTIDE SEQUENCE [LARGE SCALE GENOMIC DNA]</scope>
    <source>
        <strain evidence="2">AWRI1</strain>
        <tissue evidence="2">Single Adult Female</tissue>
    </source>
</reference>
<accession>A0AAN9Y1L4</accession>
<dbReference type="Proteomes" id="UP001367676">
    <property type="component" value="Unassembled WGS sequence"/>
</dbReference>
<evidence type="ECO:0000256" key="1">
    <source>
        <dbReference type="SAM" id="MobiDB-lite"/>
    </source>
</evidence>
<feature type="region of interest" description="Disordered" evidence="1">
    <location>
        <begin position="140"/>
        <end position="188"/>
    </location>
</feature>
<dbReference type="EMBL" id="JBBCAQ010000033">
    <property type="protein sequence ID" value="KAK7582250.1"/>
    <property type="molecule type" value="Genomic_DNA"/>
</dbReference>
<keyword evidence="3" id="KW-1185">Reference proteome</keyword>
<dbReference type="AlphaFoldDB" id="A0AAN9Y1L4"/>